<evidence type="ECO:0000256" key="9">
    <source>
        <dbReference type="PROSITE-ProRule" id="PRU01122"/>
    </source>
</evidence>
<reference evidence="12" key="1">
    <citation type="submission" date="2022-11" db="UniProtKB">
        <authorList>
            <consortium name="WormBaseParasite"/>
        </authorList>
    </citation>
    <scope>IDENTIFICATION</scope>
</reference>
<dbReference type="PROSITE" id="PS01046">
    <property type="entry name" value="LON_SER"/>
    <property type="match status" value="1"/>
</dbReference>
<dbReference type="GO" id="GO:0003697">
    <property type="term" value="F:single-stranded DNA binding"/>
    <property type="evidence" value="ECO:0007669"/>
    <property type="project" value="TreeGrafter"/>
</dbReference>
<evidence type="ECO:0000256" key="3">
    <source>
        <dbReference type="ARBA" id="ARBA00022741"/>
    </source>
</evidence>
<organism evidence="11 12">
    <name type="scientific">Acrobeloides nanus</name>
    <dbReference type="NCBI Taxonomy" id="290746"/>
    <lineage>
        <taxon>Eukaryota</taxon>
        <taxon>Metazoa</taxon>
        <taxon>Ecdysozoa</taxon>
        <taxon>Nematoda</taxon>
        <taxon>Chromadorea</taxon>
        <taxon>Rhabditida</taxon>
        <taxon>Tylenchina</taxon>
        <taxon>Cephalobomorpha</taxon>
        <taxon>Cephaloboidea</taxon>
        <taxon>Cephalobidae</taxon>
        <taxon>Acrobeloides</taxon>
    </lineage>
</organism>
<keyword evidence="3" id="KW-0547">Nucleotide-binding</keyword>
<comment type="similarity">
    <text evidence="9">Belongs to the peptidase S16 family.</text>
</comment>
<dbReference type="Proteomes" id="UP000887540">
    <property type="component" value="Unplaced"/>
</dbReference>
<dbReference type="GO" id="GO:0005524">
    <property type="term" value="F:ATP binding"/>
    <property type="evidence" value="ECO:0007669"/>
    <property type="project" value="UniProtKB-KW"/>
</dbReference>
<feature type="domain" description="Lon proteolytic" evidence="10">
    <location>
        <begin position="682"/>
        <end position="884"/>
    </location>
</feature>
<dbReference type="SUPFAM" id="SSF52540">
    <property type="entry name" value="P-loop containing nucleoside triphosphate hydrolases"/>
    <property type="match status" value="1"/>
</dbReference>
<evidence type="ECO:0000256" key="7">
    <source>
        <dbReference type="ARBA" id="ARBA00050665"/>
    </source>
</evidence>
<dbReference type="WBParaSite" id="ACRNAN_Path_307.g1171.t1">
    <property type="protein sequence ID" value="ACRNAN_Path_307.g1171.t1"/>
    <property type="gene ID" value="ACRNAN_Path_307.g1171"/>
</dbReference>
<dbReference type="CDD" id="cd19500">
    <property type="entry name" value="RecA-like_Lon"/>
    <property type="match status" value="1"/>
</dbReference>
<evidence type="ECO:0000256" key="5">
    <source>
        <dbReference type="ARBA" id="ARBA00022825"/>
    </source>
</evidence>
<keyword evidence="11" id="KW-1185">Reference proteome</keyword>
<comment type="catalytic activity">
    <reaction evidence="7">
        <text>Hydrolysis of proteins in presence of ATP.</text>
        <dbReference type="EC" id="3.4.21.53"/>
    </reaction>
</comment>
<dbReference type="SUPFAM" id="SSF54211">
    <property type="entry name" value="Ribosomal protein S5 domain 2-like"/>
    <property type="match status" value="1"/>
</dbReference>
<dbReference type="SMART" id="SM00382">
    <property type="entry name" value="AAA"/>
    <property type="match status" value="1"/>
</dbReference>
<feature type="active site" evidence="9">
    <location>
        <position position="833"/>
    </location>
</feature>
<evidence type="ECO:0000259" key="10">
    <source>
        <dbReference type="PROSITE" id="PS51786"/>
    </source>
</evidence>
<accession>A0A914C596</accession>
<name>A0A914C596_9BILA</name>
<evidence type="ECO:0000256" key="8">
    <source>
        <dbReference type="ARBA" id="ARBA00066743"/>
    </source>
</evidence>
<dbReference type="PROSITE" id="PS51786">
    <property type="entry name" value="LON_PROTEOLYTIC"/>
    <property type="match status" value="1"/>
</dbReference>
<dbReference type="InterPro" id="IPR020568">
    <property type="entry name" value="Ribosomal_Su5_D2-typ_SF"/>
</dbReference>
<keyword evidence="6" id="KW-0067">ATP-binding</keyword>
<evidence type="ECO:0000313" key="12">
    <source>
        <dbReference type="WBParaSite" id="ACRNAN_Path_307.g1171.t1"/>
    </source>
</evidence>
<evidence type="ECO:0000313" key="11">
    <source>
        <dbReference type="Proteomes" id="UP000887540"/>
    </source>
</evidence>
<dbReference type="GO" id="GO:0005759">
    <property type="term" value="C:mitochondrial matrix"/>
    <property type="evidence" value="ECO:0007669"/>
    <property type="project" value="UniProtKB-SubCell"/>
</dbReference>
<dbReference type="InterPro" id="IPR008268">
    <property type="entry name" value="Peptidase_S16_AS"/>
</dbReference>
<dbReference type="GO" id="GO:0004252">
    <property type="term" value="F:serine-type endopeptidase activity"/>
    <property type="evidence" value="ECO:0007669"/>
    <property type="project" value="UniProtKB-UniRule"/>
</dbReference>
<dbReference type="PANTHER" id="PTHR43718:SF2">
    <property type="entry name" value="LON PROTEASE HOMOLOG, MITOCHONDRIAL"/>
    <property type="match status" value="1"/>
</dbReference>
<keyword evidence="5 9" id="KW-0720">Serine protease</keyword>
<dbReference type="EC" id="3.4.21.53" evidence="8"/>
<dbReference type="GO" id="GO:0051131">
    <property type="term" value="P:chaperone-mediated protein complex assembly"/>
    <property type="evidence" value="ECO:0007669"/>
    <property type="project" value="TreeGrafter"/>
</dbReference>
<dbReference type="InterPro" id="IPR004815">
    <property type="entry name" value="Lon_bac/euk-typ"/>
</dbReference>
<protein>
    <recommendedName>
        <fullName evidence="8">endopeptidase La</fullName>
        <ecNumber evidence="8">3.4.21.53</ecNumber>
    </recommendedName>
</protein>
<dbReference type="GO" id="GO:0007005">
    <property type="term" value="P:mitochondrion organization"/>
    <property type="evidence" value="ECO:0007669"/>
    <property type="project" value="TreeGrafter"/>
</dbReference>
<dbReference type="AlphaFoldDB" id="A0A914C596"/>
<dbReference type="Pfam" id="PF00004">
    <property type="entry name" value="AAA"/>
    <property type="match status" value="1"/>
</dbReference>
<dbReference type="InterPro" id="IPR008269">
    <property type="entry name" value="Lon_proteolytic"/>
</dbReference>
<keyword evidence="4 9" id="KW-0378">Hydrolase</keyword>
<comment type="subcellular location">
    <subcellularLocation>
        <location evidence="1">Mitochondrion matrix</location>
    </subcellularLocation>
</comment>
<dbReference type="FunFam" id="3.40.50.300:FF:000021">
    <property type="entry name" value="Lon protease homolog"/>
    <property type="match status" value="1"/>
</dbReference>
<dbReference type="InterPro" id="IPR027417">
    <property type="entry name" value="P-loop_NTPase"/>
</dbReference>
<dbReference type="Pfam" id="PF22667">
    <property type="entry name" value="Lon_lid"/>
    <property type="match status" value="1"/>
</dbReference>
<dbReference type="InterPro" id="IPR054594">
    <property type="entry name" value="Lon_lid"/>
</dbReference>
<dbReference type="PRINTS" id="PR00830">
    <property type="entry name" value="ENDOLAPTASE"/>
</dbReference>
<evidence type="ECO:0000256" key="6">
    <source>
        <dbReference type="ARBA" id="ARBA00022840"/>
    </source>
</evidence>
<dbReference type="InterPro" id="IPR014721">
    <property type="entry name" value="Ribsml_uS5_D2-typ_fold_subgr"/>
</dbReference>
<dbReference type="GO" id="GO:0016887">
    <property type="term" value="F:ATP hydrolysis activity"/>
    <property type="evidence" value="ECO:0007669"/>
    <property type="project" value="InterPro"/>
</dbReference>
<evidence type="ECO:0000256" key="1">
    <source>
        <dbReference type="ARBA" id="ARBA00004305"/>
    </source>
</evidence>
<evidence type="ECO:0000256" key="2">
    <source>
        <dbReference type="ARBA" id="ARBA00022670"/>
    </source>
</evidence>
<dbReference type="Pfam" id="PF05362">
    <property type="entry name" value="Lon_C"/>
    <property type="match status" value="2"/>
</dbReference>
<dbReference type="GO" id="GO:0004176">
    <property type="term" value="F:ATP-dependent peptidase activity"/>
    <property type="evidence" value="ECO:0007669"/>
    <property type="project" value="UniProtKB-UniRule"/>
</dbReference>
<dbReference type="FunFam" id="1.20.5.5270:FF:000001">
    <property type="entry name" value="Lon protease homolog, mitochondrial"/>
    <property type="match status" value="1"/>
</dbReference>
<dbReference type="FunFam" id="3.30.230.10:FF:000015">
    <property type="entry name" value="Lon protease homolog, mitochondrial"/>
    <property type="match status" value="1"/>
</dbReference>
<dbReference type="Gene3D" id="1.20.5.5270">
    <property type="match status" value="1"/>
</dbReference>
<proteinExistence type="inferred from homology"/>
<evidence type="ECO:0000256" key="4">
    <source>
        <dbReference type="ARBA" id="ARBA00022801"/>
    </source>
</evidence>
<dbReference type="Gene3D" id="3.40.50.300">
    <property type="entry name" value="P-loop containing nucleotide triphosphate hydrolases"/>
    <property type="match status" value="1"/>
</dbReference>
<sequence length="896" mass="102374">MRIRIMNVCVRKLHNSHGRSFSTNGILFSKKSDPEEKQKALTLPRNKTAVIIDKLKEIPKAEKEVPKAEIWTKRQMDLIRHIHTCLKEEKNLKKRLVAFNWCQELSLERGMLTEHQELIKSAIRTKDMYLLTSIKTLSRRLGVPEIEMICDTMVCYLEMGMKEVAKIHSWYLILTEERLKRITERQVGLKNPEILHQIFVYFYENIKVSERFLDDFLRQITDLYAEADNLDGLRDLHDDVRAKAKNHNFDGLLEYIKEAKDEVEVRMEEEEDEELDEEDFIELSTEDRSKPVLKLIHGKDIPEKDDKKGKFTDERENFLFNMLEQLSKDKNKYFEELGERIKKYDIPEYALKTIQEEISRLKHMSPRDMEYNVTRNYVDWLTQIPWGKISEDNLDLELAAKILNEDHYGMKDVKERILEFIAVGILKKQVAGKILCFHGPPGVGKTSIAKSIARALNRQYFRFSVGGLSDVAEIKGHRRTYVSAIPGKLIQCLKRVQTENPLVCIDEIDKIGAAGFRGDPSSALLEVLDPEQNANFLDHYLDVPVDLSKILFVCTANTIDTIPKPLKDRMELIQLFGYVAEEKLHIATNYLIPKCRTDCALPEDKLILKSDAIETLIKEYCRESGVRDLQKKIERIFRKAAFQVAKNSGIDSADALPITVSKENLISYVGQPRFTKDRLYEYTPPGVIMGLSWTEMGGAAIYIEARLRHKLKNSKPSIESTIISNEKHPEINGTLELTGHLGDVMKESMRTAYTVAKGILAEKFSENDFLEKGHIHIHVPEGGVPKDGPSAGCTIASALLSLALNVPAKHNISMTGEISLTGKVLPVGGIKEKIIAAKRSGIATVILPEDNRKDFEELEDFIKKDIEALFVSHYEDVFDFIFPELAITKKENSVSA</sequence>
<dbReference type="InterPro" id="IPR003959">
    <property type="entry name" value="ATPase_AAA_core"/>
</dbReference>
<dbReference type="PANTHER" id="PTHR43718">
    <property type="entry name" value="LON PROTEASE"/>
    <property type="match status" value="1"/>
</dbReference>
<dbReference type="InterPro" id="IPR027065">
    <property type="entry name" value="Lon_Prtase"/>
</dbReference>
<feature type="active site" evidence="9">
    <location>
        <position position="790"/>
    </location>
</feature>
<dbReference type="Gene3D" id="1.10.8.60">
    <property type="match status" value="1"/>
</dbReference>
<dbReference type="Gene3D" id="3.30.230.10">
    <property type="match status" value="1"/>
</dbReference>
<dbReference type="GO" id="GO:0006515">
    <property type="term" value="P:protein quality control for misfolded or incompletely synthesized proteins"/>
    <property type="evidence" value="ECO:0007669"/>
    <property type="project" value="TreeGrafter"/>
</dbReference>
<dbReference type="InterPro" id="IPR003593">
    <property type="entry name" value="AAA+_ATPase"/>
</dbReference>
<keyword evidence="2 9" id="KW-0645">Protease</keyword>
<dbReference type="NCBIfam" id="TIGR00763">
    <property type="entry name" value="lon"/>
    <property type="match status" value="1"/>
</dbReference>